<dbReference type="FunFam" id="3.40.640.10:FF:000033">
    <property type="entry name" value="Aspartate aminotransferase"/>
    <property type="match status" value="1"/>
</dbReference>
<dbReference type="GO" id="GO:0030170">
    <property type="term" value="F:pyridoxal phosphate binding"/>
    <property type="evidence" value="ECO:0007669"/>
    <property type="project" value="InterPro"/>
</dbReference>
<dbReference type="InterPro" id="IPR050596">
    <property type="entry name" value="AspAT/PAT-like"/>
</dbReference>
<keyword evidence="5" id="KW-0663">Pyridoxal phosphate</keyword>
<dbReference type="InterPro" id="IPR015424">
    <property type="entry name" value="PyrdxlP-dep_Trfase"/>
</dbReference>
<evidence type="ECO:0000256" key="5">
    <source>
        <dbReference type="ARBA" id="ARBA00022898"/>
    </source>
</evidence>
<dbReference type="SUPFAM" id="SSF53383">
    <property type="entry name" value="PLP-dependent transferases"/>
    <property type="match status" value="1"/>
</dbReference>
<accession>A0A2U1D699</accession>
<keyword evidence="4 6" id="KW-0808">Transferase</keyword>
<evidence type="ECO:0000256" key="2">
    <source>
        <dbReference type="ARBA" id="ARBA00007441"/>
    </source>
</evidence>
<dbReference type="OrthoDB" id="9802328at2"/>
<dbReference type="Gene3D" id="3.40.640.10">
    <property type="entry name" value="Type I PLP-dependent aspartate aminotransferase-like (Major domain)"/>
    <property type="match status" value="1"/>
</dbReference>
<dbReference type="AlphaFoldDB" id="A0A2U1D699"/>
<evidence type="ECO:0000313" key="8">
    <source>
        <dbReference type="EMBL" id="PVY83180.1"/>
    </source>
</evidence>
<dbReference type="InterPro" id="IPR015421">
    <property type="entry name" value="PyrdxlP-dep_Trfase_major"/>
</dbReference>
<organism evidence="8 9">
    <name type="scientific">Convivina intestini</name>
    <dbReference type="NCBI Taxonomy" id="1505726"/>
    <lineage>
        <taxon>Bacteria</taxon>
        <taxon>Bacillati</taxon>
        <taxon>Bacillota</taxon>
        <taxon>Bacilli</taxon>
        <taxon>Lactobacillales</taxon>
        <taxon>Lactobacillaceae</taxon>
        <taxon>Convivina</taxon>
    </lineage>
</organism>
<sequence>MPGLSDKLKHTYNQRLDLVQPSSIRSFDQKVSSIDGLIKLTLGEPDLDTPEHIKAAAIKAIETNQSHYTAQPGTLALRQAIQSYLKEFHQLNYDAQGEIIATVGATEAIYAIFETLINPGDKIIIPTPVFGLYEPIVTMLGGQVVEIDTSLTGFKLTAEALEAALEEHGEAVKAVLLCYPNNPTGVALTDQEVQALAAVIQKHAIFVLSDEIYSDLVYQTEHHSIAQLLPEQTIYISGVSKSYAMTGWRIGFVAGPRAFITQLTKVHAFMVTCPSSIDQAAATEAFAHGSRDFLAMRETYRERRDYLAQALADLDFEVVMPEGAFYLFIKIPAIFNQDDTDFALQLAYQAKVGVIPGSAFGKGGQGYVRLSYASSLDALHKAVGQIKQALAQGKLVPGKE</sequence>
<comment type="caution">
    <text evidence="8">The sequence shown here is derived from an EMBL/GenBank/DDBJ whole genome shotgun (WGS) entry which is preliminary data.</text>
</comment>
<evidence type="ECO:0000313" key="9">
    <source>
        <dbReference type="Proteomes" id="UP000245433"/>
    </source>
</evidence>
<evidence type="ECO:0000259" key="7">
    <source>
        <dbReference type="Pfam" id="PF00155"/>
    </source>
</evidence>
<dbReference type="EMBL" id="QEKT01000008">
    <property type="protein sequence ID" value="PVY83180.1"/>
    <property type="molecule type" value="Genomic_DNA"/>
</dbReference>
<name>A0A2U1D699_9LACO</name>
<feature type="domain" description="Aminotransferase class I/classII large" evidence="7">
    <location>
        <begin position="37"/>
        <end position="383"/>
    </location>
</feature>
<proteinExistence type="inferred from homology"/>
<dbReference type="PANTHER" id="PTHR46383:SF4">
    <property type="entry name" value="AMINOTRANSFERASE"/>
    <property type="match status" value="1"/>
</dbReference>
<dbReference type="CDD" id="cd00609">
    <property type="entry name" value="AAT_like"/>
    <property type="match status" value="1"/>
</dbReference>
<dbReference type="PANTHER" id="PTHR46383">
    <property type="entry name" value="ASPARTATE AMINOTRANSFERASE"/>
    <property type="match status" value="1"/>
</dbReference>
<protein>
    <recommendedName>
        <fullName evidence="6">Aminotransferase</fullName>
        <ecNumber evidence="6">2.6.1.-</ecNumber>
    </recommendedName>
</protein>
<dbReference type="RefSeq" id="WP_089939265.1">
    <property type="nucleotide sequence ID" value="NZ_CAKOEX010000008.1"/>
</dbReference>
<dbReference type="Pfam" id="PF00155">
    <property type="entry name" value="Aminotran_1_2"/>
    <property type="match status" value="1"/>
</dbReference>
<dbReference type="InterPro" id="IPR004838">
    <property type="entry name" value="NHTrfase_class1_PyrdxlP-BS"/>
</dbReference>
<dbReference type="EC" id="2.6.1.-" evidence="6"/>
<evidence type="ECO:0000256" key="6">
    <source>
        <dbReference type="RuleBase" id="RU000481"/>
    </source>
</evidence>
<gene>
    <name evidence="8" type="ORF">C7384_10857</name>
</gene>
<dbReference type="GO" id="GO:0006520">
    <property type="term" value="P:amino acid metabolic process"/>
    <property type="evidence" value="ECO:0007669"/>
    <property type="project" value="InterPro"/>
</dbReference>
<keyword evidence="9" id="KW-1185">Reference proteome</keyword>
<evidence type="ECO:0000256" key="3">
    <source>
        <dbReference type="ARBA" id="ARBA00022576"/>
    </source>
</evidence>
<dbReference type="GO" id="GO:0008483">
    <property type="term" value="F:transaminase activity"/>
    <property type="evidence" value="ECO:0007669"/>
    <property type="project" value="UniProtKB-KW"/>
</dbReference>
<comment type="similarity">
    <text evidence="2 6">Belongs to the class-I pyridoxal-phosphate-dependent aminotransferase family.</text>
</comment>
<dbReference type="Proteomes" id="UP000245433">
    <property type="component" value="Unassembled WGS sequence"/>
</dbReference>
<dbReference type="Gene3D" id="3.90.1150.10">
    <property type="entry name" value="Aspartate Aminotransferase, domain 1"/>
    <property type="match status" value="1"/>
</dbReference>
<keyword evidence="3 6" id="KW-0032">Aminotransferase</keyword>
<evidence type="ECO:0000256" key="4">
    <source>
        <dbReference type="ARBA" id="ARBA00022679"/>
    </source>
</evidence>
<dbReference type="InterPro" id="IPR004839">
    <property type="entry name" value="Aminotransferase_I/II_large"/>
</dbReference>
<dbReference type="InterPro" id="IPR015422">
    <property type="entry name" value="PyrdxlP-dep_Trfase_small"/>
</dbReference>
<comment type="cofactor">
    <cofactor evidence="1 6">
        <name>pyridoxal 5'-phosphate</name>
        <dbReference type="ChEBI" id="CHEBI:597326"/>
    </cofactor>
</comment>
<dbReference type="PROSITE" id="PS00105">
    <property type="entry name" value="AA_TRANSFER_CLASS_1"/>
    <property type="match status" value="1"/>
</dbReference>
<reference evidence="8 9" key="1">
    <citation type="submission" date="2018-04" db="EMBL/GenBank/DDBJ databases">
        <title>Genomic Encyclopedia of Type Strains, Phase IV (KMG-IV): sequencing the most valuable type-strain genomes for metagenomic binning, comparative biology and taxonomic classification.</title>
        <authorList>
            <person name="Goeker M."/>
        </authorList>
    </citation>
    <scope>NUCLEOTIDE SEQUENCE [LARGE SCALE GENOMIC DNA]</scope>
    <source>
        <strain evidence="8 9">DSM 28795</strain>
    </source>
</reference>
<evidence type="ECO:0000256" key="1">
    <source>
        <dbReference type="ARBA" id="ARBA00001933"/>
    </source>
</evidence>